<evidence type="ECO:0000259" key="1">
    <source>
        <dbReference type="Pfam" id="PF00534"/>
    </source>
</evidence>
<dbReference type="Gene3D" id="3.40.50.2000">
    <property type="entry name" value="Glycogen Phosphorylase B"/>
    <property type="match status" value="2"/>
</dbReference>
<dbReference type="Pfam" id="PF00534">
    <property type="entry name" value="Glycos_transf_1"/>
    <property type="match status" value="1"/>
</dbReference>
<dbReference type="InterPro" id="IPR001296">
    <property type="entry name" value="Glyco_trans_1"/>
</dbReference>
<dbReference type="InterPro" id="IPR050194">
    <property type="entry name" value="Glycosyltransferase_grp1"/>
</dbReference>
<proteinExistence type="predicted"/>
<dbReference type="Pfam" id="PF13439">
    <property type="entry name" value="Glyco_transf_4"/>
    <property type="match status" value="1"/>
</dbReference>
<dbReference type="PANTHER" id="PTHR45947">
    <property type="entry name" value="SULFOQUINOVOSYL TRANSFERASE SQD2"/>
    <property type="match status" value="1"/>
</dbReference>
<dbReference type="PANTHER" id="PTHR45947:SF14">
    <property type="entry name" value="SLL1723 PROTEIN"/>
    <property type="match status" value="1"/>
</dbReference>
<dbReference type="Proteomes" id="UP000183371">
    <property type="component" value="Unassembled WGS sequence"/>
</dbReference>
<reference evidence="4" key="1">
    <citation type="submission" date="2016-10" db="EMBL/GenBank/DDBJ databases">
        <authorList>
            <person name="Varghese N."/>
            <person name="Submissions S."/>
        </authorList>
    </citation>
    <scope>NUCLEOTIDE SEQUENCE [LARGE SCALE GENOMIC DNA]</scope>
    <source>
        <strain evidence="4">DSM 17465</strain>
    </source>
</reference>
<feature type="domain" description="Glycosyltransferase subfamily 4-like N-terminal" evidence="2">
    <location>
        <begin position="15"/>
        <end position="191"/>
    </location>
</feature>
<dbReference type="GO" id="GO:0016757">
    <property type="term" value="F:glycosyltransferase activity"/>
    <property type="evidence" value="ECO:0007669"/>
    <property type="project" value="InterPro"/>
</dbReference>
<accession>A0A1I7D0S0</accession>
<keyword evidence="3" id="KW-0808">Transferase</keyword>
<dbReference type="SUPFAM" id="SSF53756">
    <property type="entry name" value="UDP-Glycosyltransferase/glycogen phosphorylase"/>
    <property type="match status" value="1"/>
</dbReference>
<organism evidence="3 4">
    <name type="scientific">Pseudovibrio denitrificans</name>
    <dbReference type="NCBI Taxonomy" id="258256"/>
    <lineage>
        <taxon>Bacteria</taxon>
        <taxon>Pseudomonadati</taxon>
        <taxon>Pseudomonadota</taxon>
        <taxon>Alphaproteobacteria</taxon>
        <taxon>Hyphomicrobiales</taxon>
        <taxon>Stappiaceae</taxon>
        <taxon>Pseudovibrio</taxon>
    </lineage>
</organism>
<dbReference type="RefSeq" id="WP_083417228.1">
    <property type="nucleotide sequence ID" value="NZ_FPBD01000007.1"/>
</dbReference>
<protein>
    <submittedName>
        <fullName evidence="3">Colanic acid/amylovoran biosynthesis glycosyltransferase</fullName>
    </submittedName>
</protein>
<dbReference type="AlphaFoldDB" id="A0A1I7D0S0"/>
<evidence type="ECO:0000313" key="4">
    <source>
        <dbReference type="Proteomes" id="UP000183371"/>
    </source>
</evidence>
<dbReference type="EMBL" id="FPBD01000007">
    <property type="protein sequence ID" value="SFU05253.1"/>
    <property type="molecule type" value="Genomic_DNA"/>
</dbReference>
<name>A0A1I7D0S0_9HYPH</name>
<sequence length="390" mass="43844">MKIVVACGNLGALSETFVYERVMALRELGHEVLVIATKHTNTPNRDYSDLFVLRRPKGIRKVSHTLRNIISKIAPSTNQEDCNKYGSFLREQVREILLEARPDVVHAEFGPLGTLVGPVASEMGIKLSVFMHAFDVTELPQKSIKWKVGYNKLWQQASVIFAPSNFMRKEIIKLGALPDEVYVEHNGIDLAKWKYSNPKSRWNGKTTKFLFVGRFVEKKAPLLLITAFSRLRRQLPASAKVKLTMCGNGPLFEKAKDLVFQLSLENHVELLGFCDHARVKNEMLKAHILVQHSVTTSTGDMEGLPVSLTEAAAIGLPIISTRHSGIPEVVVDGHNGLLVEENDVDAMADRMQMLTSNPELWATMGRKGREIVELNFERLQCAHRIAEKWL</sequence>
<dbReference type="InterPro" id="IPR028098">
    <property type="entry name" value="Glyco_trans_4-like_N"/>
</dbReference>
<feature type="domain" description="Glycosyl transferase family 1" evidence="1">
    <location>
        <begin position="198"/>
        <end position="370"/>
    </location>
</feature>
<keyword evidence="4" id="KW-1185">Reference proteome</keyword>
<gene>
    <name evidence="3" type="ORF">SAMN05444141_107111</name>
</gene>
<evidence type="ECO:0000259" key="2">
    <source>
        <dbReference type="Pfam" id="PF13439"/>
    </source>
</evidence>
<evidence type="ECO:0000313" key="3">
    <source>
        <dbReference type="EMBL" id="SFU05253.1"/>
    </source>
</evidence>